<dbReference type="EMBL" id="JACCBG010000001">
    <property type="protein sequence ID" value="NYD41879.1"/>
    <property type="molecule type" value="Genomic_DNA"/>
</dbReference>
<keyword evidence="3" id="KW-1185">Reference proteome</keyword>
<proteinExistence type="predicted"/>
<evidence type="ECO:0000313" key="3">
    <source>
        <dbReference type="Proteomes" id="UP000535511"/>
    </source>
</evidence>
<accession>A0A7Y9E6A1</accession>
<dbReference type="Proteomes" id="UP000535511">
    <property type="component" value="Unassembled WGS sequence"/>
</dbReference>
<feature type="domain" description="AbiEi antitoxin N-terminal" evidence="1">
    <location>
        <begin position="12"/>
        <end position="48"/>
    </location>
</feature>
<sequence>MDPRLQAISATEGVFLRREAIAIGFDDRSIERLVRRGEWVRVRRGAYVGAELWEALDEVGRRRVVARAAVRTAQTHVALSHTTAADALGAPVWDMPDVVHLTRTDHKAGRSEAGVRQHRGTIRVGDVTRRDGLLVTSGTRTALDMLTITDVEHALVTIDGLLHRGETTKELLAQGLAAQAFWPKTLASDLAIRLASGLAESAGETRIRFLCWAQGLPAPVLQYEVRNRHGRLIARLDLAWPELGVFLEFDGKVKYVVHLRPGETVTDAVLREKRREELVCELTGFRGIRTIWSDLYVPEQTASRIRALFRPSFRAA</sequence>
<evidence type="ECO:0000259" key="1">
    <source>
        <dbReference type="Pfam" id="PF13338"/>
    </source>
</evidence>
<dbReference type="Pfam" id="PF13338">
    <property type="entry name" value="AbiEi_4"/>
    <property type="match status" value="1"/>
</dbReference>
<evidence type="ECO:0000313" key="2">
    <source>
        <dbReference type="EMBL" id="NYD41879.1"/>
    </source>
</evidence>
<protein>
    <recommendedName>
        <fullName evidence="1">AbiEi antitoxin N-terminal domain-containing protein</fullName>
    </recommendedName>
</protein>
<gene>
    <name evidence="2" type="ORF">BJZ21_001962</name>
</gene>
<dbReference type="InterPro" id="IPR025159">
    <property type="entry name" value="AbiEi_N"/>
</dbReference>
<name>A0A7Y9E6A1_9ACTN</name>
<dbReference type="RefSeq" id="WP_179663562.1">
    <property type="nucleotide sequence ID" value="NZ_JACCBG010000001.1"/>
</dbReference>
<comment type="caution">
    <text evidence="2">The sequence shown here is derived from an EMBL/GenBank/DDBJ whole genome shotgun (WGS) entry which is preliminary data.</text>
</comment>
<dbReference type="AlphaFoldDB" id="A0A7Y9E6A1"/>
<organism evidence="2 3">
    <name type="scientific">Nocardioides panaciterrulae</name>
    <dbReference type="NCBI Taxonomy" id="661492"/>
    <lineage>
        <taxon>Bacteria</taxon>
        <taxon>Bacillati</taxon>
        <taxon>Actinomycetota</taxon>
        <taxon>Actinomycetes</taxon>
        <taxon>Propionibacteriales</taxon>
        <taxon>Nocardioidaceae</taxon>
        <taxon>Nocardioides</taxon>
    </lineage>
</organism>
<reference evidence="2 3" key="1">
    <citation type="submission" date="2020-07" db="EMBL/GenBank/DDBJ databases">
        <title>Sequencing the genomes of 1000 actinobacteria strains.</title>
        <authorList>
            <person name="Klenk H.-P."/>
        </authorList>
    </citation>
    <scope>NUCLEOTIDE SEQUENCE [LARGE SCALE GENOMIC DNA]</scope>
    <source>
        <strain evidence="2 3">DSM 21350</strain>
    </source>
</reference>